<evidence type="ECO:0000256" key="4">
    <source>
        <dbReference type="ARBA" id="ARBA00022989"/>
    </source>
</evidence>
<feature type="region of interest" description="Disordered" evidence="6">
    <location>
        <begin position="225"/>
        <end position="249"/>
    </location>
</feature>
<dbReference type="PANTHER" id="PTHR30250">
    <property type="entry name" value="PST FAMILY PREDICTED COLANIC ACID TRANSPORTER"/>
    <property type="match status" value="1"/>
</dbReference>
<dbReference type="CDD" id="cd13124">
    <property type="entry name" value="MATE_SpoVB_like"/>
    <property type="match status" value="1"/>
</dbReference>
<feature type="transmembrane region" description="Helical" evidence="7">
    <location>
        <begin position="390"/>
        <end position="411"/>
    </location>
</feature>
<feature type="transmembrane region" description="Helical" evidence="7">
    <location>
        <begin position="441"/>
        <end position="464"/>
    </location>
</feature>
<keyword evidence="9" id="KW-1185">Reference proteome</keyword>
<feature type="transmembrane region" description="Helical" evidence="7">
    <location>
        <begin position="355"/>
        <end position="378"/>
    </location>
</feature>
<dbReference type="AlphaFoldDB" id="A0A433X0V5"/>
<dbReference type="Pfam" id="PF01943">
    <property type="entry name" value="Polysacc_synt"/>
    <property type="match status" value="1"/>
</dbReference>
<dbReference type="RefSeq" id="WP_127201057.1">
    <property type="nucleotide sequence ID" value="NZ_RZNX01000016.1"/>
</dbReference>
<feature type="transmembrane region" description="Helical" evidence="7">
    <location>
        <begin position="164"/>
        <end position="182"/>
    </location>
</feature>
<dbReference type="EMBL" id="RZNX01000016">
    <property type="protein sequence ID" value="RUT27728.1"/>
    <property type="molecule type" value="Genomic_DNA"/>
</dbReference>
<name>A0A433X0V5_9BACL</name>
<protein>
    <submittedName>
        <fullName evidence="8">Polysaccharide biosynthesis protein</fullName>
    </submittedName>
</protein>
<feature type="transmembrane region" description="Helical" evidence="7">
    <location>
        <begin position="123"/>
        <end position="143"/>
    </location>
</feature>
<comment type="subcellular location">
    <subcellularLocation>
        <location evidence="1">Cell membrane</location>
        <topology evidence="1">Multi-pass membrane protein</topology>
    </subcellularLocation>
</comment>
<proteinExistence type="predicted"/>
<feature type="compositionally biased region" description="Basic and acidic residues" evidence="6">
    <location>
        <begin position="233"/>
        <end position="249"/>
    </location>
</feature>
<feature type="transmembrane region" description="Helical" evidence="7">
    <location>
        <begin position="188"/>
        <end position="211"/>
    </location>
</feature>
<feature type="transmembrane region" description="Helical" evidence="7">
    <location>
        <begin position="52"/>
        <end position="70"/>
    </location>
</feature>
<dbReference type="GO" id="GO:0005886">
    <property type="term" value="C:plasma membrane"/>
    <property type="evidence" value="ECO:0007669"/>
    <property type="project" value="UniProtKB-SubCell"/>
</dbReference>
<sequence length="564" mass="59186">MKQTSSAGRMLKGAVLLSLAAIVTKLLGTLQKIPLQNIGGDGVFGIYNTVYPFYTLLLTLATAGFPTAVSRFVAEREAAGNRAGSAEVLRLSAVVMLALGCAGGLGMYFGAPLLADWIGNQHLVPALRCTAPALFFVPVSAALRGYFQGLQDMLPTAVSQVIEQAIRVGVMIVLLLSFTAAGSSDSTVASGAMIGSAAGGLAGLVVMLLYWQRHRRRTEVISWGKSGSGWKGSRQEDTQSKPIAEGERHGEGEPRIRLLKKLLAYAIPICLAALAVPLISLVDTFTLPRLLKQGGWDELGSMVQVGIYNRGIPLVQLVTMLAASLSVLFIPALAEFKYRGDRESIESHSRLALRWFWLIGLAASAGLAALAEPINIMLYKDTAGTAAMQWIALTAAPSTMLTLTAALLQGLGTVRAPALYLAGAAVLKIVLNLLLVPQLGITGAAIAGVAAYSLAAALSLALLVKTTALRLRLADAVLKPALLIGALALAVLALRWLADAAGLGPSRTTAAAESLLGVFVGAAVFAAGVLRLRLMTGPEIEALPKIGPKLARLLRRLRLLPEQE</sequence>
<dbReference type="PIRSF" id="PIRSF038958">
    <property type="entry name" value="PG_synth_SpoVB"/>
    <property type="match status" value="1"/>
</dbReference>
<keyword evidence="4 7" id="KW-1133">Transmembrane helix</keyword>
<gene>
    <name evidence="8" type="ORF">EJP77_20135</name>
</gene>
<reference evidence="8 9" key="1">
    <citation type="submission" date="2018-12" db="EMBL/GenBank/DDBJ databases">
        <authorList>
            <person name="Sun L."/>
            <person name="Chen Z."/>
        </authorList>
    </citation>
    <scope>NUCLEOTIDE SEQUENCE [LARGE SCALE GENOMIC DNA]</scope>
    <source>
        <strain evidence="8 9">3-5-3</strain>
    </source>
</reference>
<evidence type="ECO:0000256" key="7">
    <source>
        <dbReference type="SAM" id="Phobius"/>
    </source>
</evidence>
<feature type="transmembrane region" description="Helical" evidence="7">
    <location>
        <begin position="262"/>
        <end position="282"/>
    </location>
</feature>
<evidence type="ECO:0000256" key="2">
    <source>
        <dbReference type="ARBA" id="ARBA00022475"/>
    </source>
</evidence>
<evidence type="ECO:0000256" key="6">
    <source>
        <dbReference type="SAM" id="MobiDB-lite"/>
    </source>
</evidence>
<evidence type="ECO:0000313" key="8">
    <source>
        <dbReference type="EMBL" id="RUT27728.1"/>
    </source>
</evidence>
<evidence type="ECO:0000313" key="9">
    <source>
        <dbReference type="Proteomes" id="UP000272464"/>
    </source>
</evidence>
<feature type="transmembrane region" description="Helical" evidence="7">
    <location>
        <begin position="418"/>
        <end position="435"/>
    </location>
</feature>
<evidence type="ECO:0000256" key="1">
    <source>
        <dbReference type="ARBA" id="ARBA00004651"/>
    </source>
</evidence>
<comment type="caution">
    <text evidence="8">The sequence shown here is derived from an EMBL/GenBank/DDBJ whole genome shotgun (WGS) entry which is preliminary data.</text>
</comment>
<dbReference type="InterPro" id="IPR024923">
    <property type="entry name" value="PG_synth_SpoVB"/>
</dbReference>
<dbReference type="PANTHER" id="PTHR30250:SF29">
    <property type="entry name" value="POLYSACCHARIDE BIOSYNTHESIS PROTEIN C-TERMINAL DOMAIN-CONTAINING PROTEIN"/>
    <property type="match status" value="1"/>
</dbReference>
<dbReference type="Proteomes" id="UP000272464">
    <property type="component" value="Unassembled WGS sequence"/>
</dbReference>
<keyword evidence="3 7" id="KW-0812">Transmembrane</keyword>
<feature type="transmembrane region" description="Helical" evidence="7">
    <location>
        <begin position="510"/>
        <end position="530"/>
    </location>
</feature>
<evidence type="ECO:0000256" key="3">
    <source>
        <dbReference type="ARBA" id="ARBA00022692"/>
    </source>
</evidence>
<keyword evidence="5 7" id="KW-0472">Membrane</keyword>
<dbReference type="InterPro" id="IPR002797">
    <property type="entry name" value="Polysacc_synth"/>
</dbReference>
<dbReference type="OrthoDB" id="9775950at2"/>
<keyword evidence="2" id="KW-1003">Cell membrane</keyword>
<feature type="transmembrane region" description="Helical" evidence="7">
    <location>
        <begin position="91"/>
        <end position="111"/>
    </location>
</feature>
<accession>A0A433X0V5</accession>
<feature type="transmembrane region" description="Helical" evidence="7">
    <location>
        <begin position="476"/>
        <end position="498"/>
    </location>
</feature>
<evidence type="ECO:0000256" key="5">
    <source>
        <dbReference type="ARBA" id="ARBA00023136"/>
    </source>
</evidence>
<feature type="transmembrane region" description="Helical" evidence="7">
    <location>
        <begin position="314"/>
        <end position="334"/>
    </location>
</feature>
<organism evidence="8 9">
    <name type="scientific">Paenibacillus zeisoli</name>
    <dbReference type="NCBI Taxonomy" id="2496267"/>
    <lineage>
        <taxon>Bacteria</taxon>
        <taxon>Bacillati</taxon>
        <taxon>Bacillota</taxon>
        <taxon>Bacilli</taxon>
        <taxon>Bacillales</taxon>
        <taxon>Paenibacillaceae</taxon>
        <taxon>Paenibacillus</taxon>
    </lineage>
</organism>
<dbReference type="InterPro" id="IPR050833">
    <property type="entry name" value="Poly_Biosynth_Transport"/>
</dbReference>